<protein>
    <submittedName>
        <fullName evidence="3">Uronate dehydrogenase</fullName>
    </submittedName>
</protein>
<proteinExistence type="predicted"/>
<feature type="region of interest" description="Disordered" evidence="1">
    <location>
        <begin position="1"/>
        <end position="27"/>
    </location>
</feature>
<gene>
    <name evidence="3" type="ORF">SAMN05421867_11958</name>
</gene>
<feature type="domain" description="NAD-dependent epimerase/dehydratase" evidence="2">
    <location>
        <begin position="34"/>
        <end position="197"/>
    </location>
</feature>
<dbReference type="InterPro" id="IPR001509">
    <property type="entry name" value="Epimerase_deHydtase"/>
</dbReference>
<dbReference type="Gene3D" id="3.40.50.720">
    <property type="entry name" value="NAD(P)-binding Rossmann-like Domain"/>
    <property type="match status" value="1"/>
</dbReference>
<evidence type="ECO:0000259" key="2">
    <source>
        <dbReference type="Pfam" id="PF01370"/>
    </source>
</evidence>
<evidence type="ECO:0000313" key="3">
    <source>
        <dbReference type="EMBL" id="SFB38633.1"/>
    </source>
</evidence>
<organism evidence="3 4">
    <name type="scientific">Cellulomonas marina</name>
    <dbReference type="NCBI Taxonomy" id="988821"/>
    <lineage>
        <taxon>Bacteria</taxon>
        <taxon>Bacillati</taxon>
        <taxon>Actinomycetota</taxon>
        <taxon>Actinomycetes</taxon>
        <taxon>Micrococcales</taxon>
        <taxon>Cellulomonadaceae</taxon>
        <taxon>Cellulomonas</taxon>
    </lineage>
</organism>
<evidence type="ECO:0000313" key="4">
    <source>
        <dbReference type="Proteomes" id="UP000199012"/>
    </source>
</evidence>
<dbReference type="AlphaFoldDB" id="A0A1I1AQL9"/>
<reference evidence="3 4" key="1">
    <citation type="submission" date="2016-10" db="EMBL/GenBank/DDBJ databases">
        <authorList>
            <person name="de Groot N.N."/>
        </authorList>
    </citation>
    <scope>NUCLEOTIDE SEQUENCE [LARGE SCALE GENOMIC DNA]</scope>
    <source>
        <strain evidence="3 4">CGMCC 4.6945</strain>
    </source>
</reference>
<name>A0A1I1AQL9_9CELL</name>
<dbReference type="PANTHER" id="PTHR43245">
    <property type="entry name" value="BIFUNCTIONAL POLYMYXIN RESISTANCE PROTEIN ARNA"/>
    <property type="match status" value="1"/>
</dbReference>
<dbReference type="STRING" id="988821.SAMN05421867_11958"/>
<dbReference type="SUPFAM" id="SSF51735">
    <property type="entry name" value="NAD(P)-binding Rossmann-fold domains"/>
    <property type="match status" value="1"/>
</dbReference>
<feature type="compositionally biased region" description="Basic and acidic residues" evidence="1">
    <location>
        <begin position="7"/>
        <end position="27"/>
    </location>
</feature>
<evidence type="ECO:0000256" key="1">
    <source>
        <dbReference type="SAM" id="MobiDB-lite"/>
    </source>
</evidence>
<sequence>MEQAGQDDGRRDVRADGRADDRADGSADGRVRTVVVTGGAGRIGTYLRRADGGLAARGWRLRLLDVTAPDELREDEIAYTADLSDEECRDALDGAMTGADAVVHLAGIPTEDTWTRVRRANIDGTYRVLESARRCGVRRVVLASSNHAVGFYPTDAQAPVDAAPRPDSYYGVSKVAVEALGSLYADRYGLAVVSLRIGLCTDGPGTTFDLGIWLSPADAVRLVHAALTGPVGAAVGAAGGATGGAAGGAAGGGQVVAYGISANTRAWWDLTSARALGYEPRDDAEVFADRVVAYEGPPGVLGHGMVDTDPHAATGRRP</sequence>
<dbReference type="InterPro" id="IPR036291">
    <property type="entry name" value="NAD(P)-bd_dom_sf"/>
</dbReference>
<keyword evidence="4" id="KW-1185">Reference proteome</keyword>
<dbReference type="Proteomes" id="UP000199012">
    <property type="component" value="Unassembled WGS sequence"/>
</dbReference>
<accession>A0A1I1AQL9</accession>
<dbReference type="InterPro" id="IPR050177">
    <property type="entry name" value="Lipid_A_modif_metabolic_enz"/>
</dbReference>
<dbReference type="Pfam" id="PF01370">
    <property type="entry name" value="Epimerase"/>
    <property type="match status" value="1"/>
</dbReference>
<dbReference type="PANTHER" id="PTHR43245:SF55">
    <property type="entry name" value="NAD(P)-BINDING DOMAIN-CONTAINING PROTEIN"/>
    <property type="match status" value="1"/>
</dbReference>
<dbReference type="EMBL" id="FOKA01000019">
    <property type="protein sequence ID" value="SFB38633.1"/>
    <property type="molecule type" value="Genomic_DNA"/>
</dbReference>